<reference evidence="2" key="1">
    <citation type="submission" date="2016-10" db="EMBL/GenBank/DDBJ databases">
        <authorList>
            <person name="Varghese N."/>
            <person name="Submissions S."/>
        </authorList>
    </citation>
    <scope>NUCLEOTIDE SEQUENCE [LARGE SCALE GENOMIC DNA]</scope>
    <source>
        <strain evidence="2">DSM 23095</strain>
    </source>
</reference>
<dbReference type="AlphaFoldDB" id="A0A1G6N899"/>
<dbReference type="RefSeq" id="WP_087939526.1">
    <property type="nucleotide sequence ID" value="NZ_FNAC01000003.1"/>
</dbReference>
<dbReference type="Gene3D" id="3.30.450.40">
    <property type="match status" value="1"/>
</dbReference>
<proteinExistence type="predicted"/>
<dbReference type="EMBL" id="FNAC01000003">
    <property type="protein sequence ID" value="SDC64059.1"/>
    <property type="molecule type" value="Genomic_DNA"/>
</dbReference>
<evidence type="ECO:0000313" key="2">
    <source>
        <dbReference type="Proteomes" id="UP000199060"/>
    </source>
</evidence>
<keyword evidence="2" id="KW-1185">Reference proteome</keyword>
<gene>
    <name evidence="1" type="ORF">SAMN04488104_100318</name>
</gene>
<organism evidence="1 2">
    <name type="scientific">Algoriphagus faecimaris</name>
    <dbReference type="NCBI Taxonomy" id="686796"/>
    <lineage>
        <taxon>Bacteria</taxon>
        <taxon>Pseudomonadati</taxon>
        <taxon>Bacteroidota</taxon>
        <taxon>Cytophagia</taxon>
        <taxon>Cytophagales</taxon>
        <taxon>Cyclobacteriaceae</taxon>
        <taxon>Algoriphagus</taxon>
    </lineage>
</organism>
<protein>
    <recommendedName>
        <fullName evidence="3">GAF domain-containing protein</fullName>
    </recommendedName>
</protein>
<name>A0A1G6N899_9BACT</name>
<dbReference type="OrthoDB" id="627374at2"/>
<dbReference type="InterPro" id="IPR029016">
    <property type="entry name" value="GAF-like_dom_sf"/>
</dbReference>
<evidence type="ECO:0008006" key="3">
    <source>
        <dbReference type="Google" id="ProtNLM"/>
    </source>
</evidence>
<dbReference type="Proteomes" id="UP000199060">
    <property type="component" value="Unassembled WGS sequence"/>
</dbReference>
<sequence>MENLHSKLLQSLHSHLDFSMLYAQWDRLSNKKEPDTCLYHDLLKRIKEFPDLNNSPVNVEDLKRKENRLGLGLILGSIFPLSGQEEKKIFGISKPFEFDPIYATRIFQEQFLDAKGGIVIPENLDRDRLFFQKMLLVYELILDQLFGIKINPVHPLVFKVSDELGITRHYQIQLNTEFVKVKAKGPLPKILGRSEICSGNFPSTYDLKHWMELLPLDLFDFYGFMIEEAIDLTMAQSVAQLNETVLNQEQLSVEEFLHVVEDSVKSLLGKANLKVGLAVLQRINDRMVLTESRLAFSFLIRNLCLEGCKDTLDAVVEFLSKVESPVFLNDLDAIEEDFPLGKRFVKLGVKEIILYPLRHNGSLVGVLEVSAFETQNFDPSMLLSLDFLAPSLSLALHRQAENLDHRIKSIIRKNFTAIHPVVEWKFDEIALDYVLAEEEGRRAEIKPILFKDVFPLFGAIDVKDSSYERNKAIQDDLLIQLTSAKSILNEAKELDSLPLLESVIDRLEEYEKRIQLILATEEEIRISEFLQNELSPLLRHLANQYPSISPLVDSYFKNIDPEIQMVNINRRAFERTMVLINETIGSYLDQEEVKIQRMFPHYFEKFKTDGIEYNIYIGQSLVKDQRFDEIYLKNLRLWQLQTMVELTAMVEQKSKDFEYPLSTTQLILAYPHPISISFRLDERKFDVEGSYNIRYEVLKKRIDKALIKGSNERLTQSGKIAIVYSQANEAEEFKDFIQFLQNKGKLAPRVEELELEDMQGVHGLKALRVTVNAAASLDDHFQFSKLIAEGKEG</sequence>
<dbReference type="STRING" id="686796.SAMN04488104_100318"/>
<evidence type="ECO:0000313" key="1">
    <source>
        <dbReference type="EMBL" id="SDC64059.1"/>
    </source>
</evidence>
<dbReference type="SUPFAM" id="SSF55781">
    <property type="entry name" value="GAF domain-like"/>
    <property type="match status" value="1"/>
</dbReference>
<accession>A0A1G6N899</accession>